<dbReference type="Gene3D" id="3.30.559.10">
    <property type="entry name" value="Chloramphenicol acetyltransferase-like domain"/>
    <property type="match status" value="1"/>
</dbReference>
<reference evidence="1 2" key="1">
    <citation type="submission" date="2016-03" db="EMBL/GenBank/DDBJ databases">
        <title>Fine-scale spatial genetic structure of a fungal parasite of coffee scale insects.</title>
        <authorList>
            <person name="Jackson D."/>
            <person name="Zemenick K.A."/>
            <person name="Malloure B."/>
            <person name="Quandt C.A."/>
            <person name="James T.Y."/>
        </authorList>
    </citation>
    <scope>NUCLEOTIDE SEQUENCE [LARGE SCALE GENOMIC DNA]</scope>
    <source>
        <strain evidence="1 2">UM487</strain>
    </source>
</reference>
<dbReference type="AlphaFoldDB" id="A0A179ICP1"/>
<dbReference type="OrthoDB" id="21502at2759"/>
<gene>
    <name evidence="1" type="ORF">LLEC1_02104</name>
</gene>
<dbReference type="EMBL" id="LUKN01002329">
    <property type="protein sequence ID" value="OAQ99233.1"/>
    <property type="molecule type" value="Genomic_DNA"/>
</dbReference>
<keyword evidence="2" id="KW-1185">Reference proteome</keyword>
<comment type="caution">
    <text evidence="1">The sequence shown here is derived from an EMBL/GenBank/DDBJ whole genome shotgun (WGS) entry which is preliminary data.</text>
</comment>
<dbReference type="InterPro" id="IPR023213">
    <property type="entry name" value="CAT-like_dom_sf"/>
</dbReference>
<accession>A0A179ICP1</accession>
<organism evidence="1 2">
    <name type="scientific">Cordyceps confragosa</name>
    <name type="common">Lecanicillium lecanii</name>
    <dbReference type="NCBI Taxonomy" id="2714763"/>
    <lineage>
        <taxon>Eukaryota</taxon>
        <taxon>Fungi</taxon>
        <taxon>Dikarya</taxon>
        <taxon>Ascomycota</taxon>
        <taxon>Pezizomycotina</taxon>
        <taxon>Sordariomycetes</taxon>
        <taxon>Hypocreomycetidae</taxon>
        <taxon>Hypocreales</taxon>
        <taxon>Cordycipitaceae</taxon>
        <taxon>Akanthomyces</taxon>
    </lineage>
</organism>
<name>A0A179ICP1_CORDF</name>
<dbReference type="Proteomes" id="UP000243081">
    <property type="component" value="Unassembled WGS sequence"/>
</dbReference>
<evidence type="ECO:0000313" key="2">
    <source>
        <dbReference type="Proteomes" id="UP000243081"/>
    </source>
</evidence>
<evidence type="ECO:0000313" key="1">
    <source>
        <dbReference type="EMBL" id="OAQ99233.1"/>
    </source>
</evidence>
<sequence>MEKASFCASQHCQSAGTESTGDEDDVYPIHLQDFNFRNLIMVCTLRFDHALDACKLHTALARLLGKDDWRKLGGRVRRRADGKLEIHVPQRFSVKRPPARFSHIDLTDTLIADHEFASNLPVPTEGISVQPNQYNLIELGVEQDAPRTFDQMMDRDVPQMSLHIVSFQDATLVSISWPHSLMGGQGFADFLRAWSLMVEDKDSEVPRLLGAKEDVLLQAENCNFASPEKGSSEKDWVVQKCRLIGMDLVLFLLRFVWSLFWAPKEVKTVFLPKKSLEKLQLACRNEISSDTSLEVVETGNKPQDDELVLLAYFARLAASTSHSHRPITLVNFLKGGRLLSSVRQENASGVYVQNMTGYAFSFLTGKTARGGLGALVRENCCQMREQSTEQQYLSFLRTYRRATEHGGTFKLFYGPRDAHVIVCNSFLDEDLAGAVNFAAAALTKHSTSGGTPPGRMSCFYYHIMNNRLGCGADCIYLLGKDWAGNLWATAALPRNAWRDVDLALKQYA</sequence>
<proteinExistence type="predicted"/>
<protein>
    <submittedName>
        <fullName evidence="1">Uncharacterized protein</fullName>
    </submittedName>
</protein>
<dbReference type="OMA" id="HITSFND"/>